<feature type="transmembrane region" description="Helical" evidence="7">
    <location>
        <begin position="195"/>
        <end position="212"/>
    </location>
</feature>
<proteinExistence type="inferred from homology"/>
<evidence type="ECO:0000256" key="4">
    <source>
        <dbReference type="ARBA" id="ARBA00022692"/>
    </source>
</evidence>
<evidence type="ECO:0000256" key="3">
    <source>
        <dbReference type="ARBA" id="ARBA00022679"/>
    </source>
</evidence>
<comment type="similarity">
    <text evidence="1">Belongs to the Lgt family.</text>
</comment>
<feature type="transmembrane region" description="Helical" evidence="7">
    <location>
        <begin position="218"/>
        <end position="237"/>
    </location>
</feature>
<keyword evidence="9" id="KW-1185">Reference proteome</keyword>
<feature type="transmembrane region" description="Helical" evidence="7">
    <location>
        <begin position="160"/>
        <end position="183"/>
    </location>
</feature>
<keyword evidence="4 7" id="KW-0812">Transmembrane</keyword>
<sequence length="264" mass="30418">MTFPLTFHLGPFSINAHLVFEVLGITLGFRYFLYLRRQQTDHISESNRIWIFIGAAFGALFFSRLVGSLENPFIFFSAKNSFLYFYAHKTIVGALFGGLLCVELIKKIIGEQSSSGNLFVYPLLLGMMIGRIGCFSMGVYEQTYGIPSDLPWALDLGDGILRHPVALYEILFLGCLWGFLLLLEKKITFKEGLRFRFFLMAYFCFRFLLDFIKPGYKFSFGWSTIQITCLLGLLYYWQTFYALLMNPQVLLQYPSKKTNPTIIN</sequence>
<evidence type="ECO:0000313" key="9">
    <source>
        <dbReference type="Proteomes" id="UP001060919"/>
    </source>
</evidence>
<dbReference type="GO" id="GO:0005886">
    <property type="term" value="C:plasma membrane"/>
    <property type="evidence" value="ECO:0007669"/>
    <property type="project" value="InterPro"/>
</dbReference>
<evidence type="ECO:0000256" key="2">
    <source>
        <dbReference type="ARBA" id="ARBA00022475"/>
    </source>
</evidence>
<keyword evidence="2" id="KW-1003">Cell membrane</keyword>
<dbReference type="InterPro" id="IPR001640">
    <property type="entry name" value="Lgt"/>
</dbReference>
<dbReference type="RefSeq" id="WP_264788018.1">
    <property type="nucleotide sequence ID" value="NZ_AP026867.1"/>
</dbReference>
<organism evidence="8 9">
    <name type="scientific">Aureispira anguillae</name>
    <dbReference type="NCBI Taxonomy" id="2864201"/>
    <lineage>
        <taxon>Bacteria</taxon>
        <taxon>Pseudomonadati</taxon>
        <taxon>Bacteroidota</taxon>
        <taxon>Saprospiria</taxon>
        <taxon>Saprospirales</taxon>
        <taxon>Saprospiraceae</taxon>
        <taxon>Aureispira</taxon>
    </lineage>
</organism>
<name>A0A916DUZ0_9BACT</name>
<reference evidence="8" key="1">
    <citation type="submission" date="2022-09" db="EMBL/GenBank/DDBJ databases">
        <title>Aureispira anguillicida sp. nov., isolated from Leptocephalus of Japanese eel Anguilla japonica.</title>
        <authorList>
            <person name="Yuasa K."/>
            <person name="Mekata T."/>
            <person name="Ikunari K."/>
        </authorList>
    </citation>
    <scope>NUCLEOTIDE SEQUENCE</scope>
    <source>
        <strain evidence="8">EL160426</strain>
    </source>
</reference>
<evidence type="ECO:0000256" key="6">
    <source>
        <dbReference type="ARBA" id="ARBA00023136"/>
    </source>
</evidence>
<dbReference type="AlphaFoldDB" id="A0A916DUZ0"/>
<dbReference type="Pfam" id="PF01790">
    <property type="entry name" value="LGT"/>
    <property type="match status" value="1"/>
</dbReference>
<keyword evidence="6 7" id="KW-0472">Membrane</keyword>
<feature type="transmembrane region" description="Helical" evidence="7">
    <location>
        <begin position="86"/>
        <end position="106"/>
    </location>
</feature>
<dbReference type="Proteomes" id="UP001060919">
    <property type="component" value="Chromosome"/>
</dbReference>
<dbReference type="PANTHER" id="PTHR30589">
    <property type="entry name" value="PROLIPOPROTEIN DIACYLGLYCERYL TRANSFERASE"/>
    <property type="match status" value="1"/>
</dbReference>
<accession>A0A916DUZ0</accession>
<dbReference type="GO" id="GO:0008961">
    <property type="term" value="F:phosphatidylglycerol-prolipoprotein diacylglyceryl transferase activity"/>
    <property type="evidence" value="ECO:0007669"/>
    <property type="project" value="InterPro"/>
</dbReference>
<evidence type="ECO:0000256" key="5">
    <source>
        <dbReference type="ARBA" id="ARBA00022989"/>
    </source>
</evidence>
<gene>
    <name evidence="8" type="ORF">AsAng_0033800</name>
</gene>
<protein>
    <submittedName>
        <fullName evidence="8">Prolipoprotein diacylglyceryl transferase</fullName>
    </submittedName>
</protein>
<dbReference type="EMBL" id="AP026867">
    <property type="protein sequence ID" value="BDS12656.1"/>
    <property type="molecule type" value="Genomic_DNA"/>
</dbReference>
<evidence type="ECO:0000256" key="7">
    <source>
        <dbReference type="SAM" id="Phobius"/>
    </source>
</evidence>
<feature type="transmembrane region" description="Helical" evidence="7">
    <location>
        <begin position="118"/>
        <end position="140"/>
    </location>
</feature>
<dbReference type="KEGG" id="aup:AsAng_0033800"/>
<dbReference type="GO" id="GO:0042158">
    <property type="term" value="P:lipoprotein biosynthetic process"/>
    <property type="evidence" value="ECO:0007669"/>
    <property type="project" value="InterPro"/>
</dbReference>
<feature type="transmembrane region" description="Helical" evidence="7">
    <location>
        <begin position="12"/>
        <end position="35"/>
    </location>
</feature>
<keyword evidence="3 8" id="KW-0808">Transferase</keyword>
<keyword evidence="5 7" id="KW-1133">Transmembrane helix</keyword>
<evidence type="ECO:0000256" key="1">
    <source>
        <dbReference type="ARBA" id="ARBA00007150"/>
    </source>
</evidence>
<evidence type="ECO:0000313" key="8">
    <source>
        <dbReference type="EMBL" id="BDS12656.1"/>
    </source>
</evidence>
<feature type="transmembrane region" description="Helical" evidence="7">
    <location>
        <begin position="47"/>
        <end position="66"/>
    </location>
</feature>
<dbReference type="PANTHER" id="PTHR30589:SF0">
    <property type="entry name" value="PHOSPHATIDYLGLYCEROL--PROLIPOPROTEIN DIACYLGLYCERYL TRANSFERASE"/>
    <property type="match status" value="1"/>
</dbReference>